<keyword evidence="1" id="KW-0472">Membrane</keyword>
<accession>A0AAQ3QPD0</accession>
<feature type="chain" id="PRO_5042975268" description="Rapid ALkalinization Factor" evidence="2">
    <location>
        <begin position="28"/>
        <end position="217"/>
    </location>
</feature>
<reference evidence="3 4" key="1">
    <citation type="submission" date="2023-10" db="EMBL/GenBank/DDBJ databases">
        <title>Chromosome-scale genome assembly provides insights into flower coloration mechanisms of Canna indica.</title>
        <authorList>
            <person name="Li C."/>
        </authorList>
    </citation>
    <scope>NUCLEOTIDE SEQUENCE [LARGE SCALE GENOMIC DNA]</scope>
    <source>
        <tissue evidence="3">Flower</tissue>
    </source>
</reference>
<feature type="transmembrane region" description="Helical" evidence="1">
    <location>
        <begin position="115"/>
        <end position="134"/>
    </location>
</feature>
<evidence type="ECO:0000256" key="2">
    <source>
        <dbReference type="SAM" id="SignalP"/>
    </source>
</evidence>
<name>A0AAQ3QPD0_9LILI</name>
<organism evidence="3 4">
    <name type="scientific">Canna indica</name>
    <name type="common">Indian-shot</name>
    <dbReference type="NCBI Taxonomy" id="4628"/>
    <lineage>
        <taxon>Eukaryota</taxon>
        <taxon>Viridiplantae</taxon>
        <taxon>Streptophyta</taxon>
        <taxon>Embryophyta</taxon>
        <taxon>Tracheophyta</taxon>
        <taxon>Spermatophyta</taxon>
        <taxon>Magnoliopsida</taxon>
        <taxon>Liliopsida</taxon>
        <taxon>Zingiberales</taxon>
        <taxon>Cannaceae</taxon>
        <taxon>Canna</taxon>
    </lineage>
</organism>
<keyword evidence="4" id="KW-1185">Reference proteome</keyword>
<keyword evidence="1" id="KW-0812">Transmembrane</keyword>
<dbReference type="EMBL" id="CP136896">
    <property type="protein sequence ID" value="WOL15465.1"/>
    <property type="molecule type" value="Genomic_DNA"/>
</dbReference>
<dbReference type="AlphaFoldDB" id="A0AAQ3QPD0"/>
<proteinExistence type="predicted"/>
<feature type="signal peptide" evidence="2">
    <location>
        <begin position="1"/>
        <end position="27"/>
    </location>
</feature>
<dbReference type="Proteomes" id="UP001327560">
    <property type="component" value="Chromosome 7"/>
</dbReference>
<protein>
    <recommendedName>
        <fullName evidence="5">Rapid ALkalinization Factor</fullName>
    </recommendedName>
</protein>
<evidence type="ECO:0000256" key="1">
    <source>
        <dbReference type="SAM" id="Phobius"/>
    </source>
</evidence>
<evidence type="ECO:0000313" key="3">
    <source>
        <dbReference type="EMBL" id="WOL15465.1"/>
    </source>
</evidence>
<keyword evidence="2" id="KW-0732">Signal</keyword>
<evidence type="ECO:0000313" key="4">
    <source>
        <dbReference type="Proteomes" id="UP001327560"/>
    </source>
</evidence>
<evidence type="ECO:0008006" key="5">
    <source>
        <dbReference type="Google" id="ProtNLM"/>
    </source>
</evidence>
<gene>
    <name evidence="3" type="ORF">Cni_G24246</name>
</gene>
<keyword evidence="1" id="KW-1133">Transmembrane helix</keyword>
<sequence>MGRAHRFFFFFFFFIALLLVLLIGASAANNSLPASDWSFSTSGNDPTRELGTELAVTSNCGSNQQVSYCATRYSGQPAAQPAASGQPYTANRSKGFQFISEAIAMGTRPDQLGRAHRSCFITLLPLIVLLLIIITSSPPCAAENYSSPTSSRGFYIPVVVSGNITLEMAVTSNCGTNQQVSYCAARYSGQPAASPGASGQPYTPNNCQSHYQCRGGS</sequence>